<dbReference type="RefSeq" id="WP_237602862.1">
    <property type="nucleotide sequence ID" value="NZ_JAIRBA010000014.1"/>
</dbReference>
<dbReference type="EMBL" id="JAIRBA010000014">
    <property type="protein sequence ID" value="MCG2419073.1"/>
    <property type="molecule type" value="Genomic_DNA"/>
</dbReference>
<sequence>MKSKEIIVQLPYSEPFLFVDEILTVSSESITGTYFFRNDAYFYKGHFINNPVTPGVILTECMAQIGLVCFGIFLLNEEHISENPGFALSNTEIDFYLPVFPDEKVKVVSEKIYFRFNKLKCKVKMLNANDEIVAQGTISGMLLKETKTK</sequence>
<proteinExistence type="predicted"/>
<dbReference type="GO" id="GO:0016829">
    <property type="term" value="F:lyase activity"/>
    <property type="evidence" value="ECO:0007669"/>
    <property type="project" value="UniProtKB-KW"/>
</dbReference>
<reference evidence="2" key="1">
    <citation type="submission" date="2021-09" db="EMBL/GenBank/DDBJ databases">
        <title>Genome of Aequorivita sp. strain F47161.</title>
        <authorList>
            <person name="Wang Y."/>
        </authorList>
    </citation>
    <scope>NUCLEOTIDE SEQUENCE</scope>
    <source>
        <strain evidence="2">F47161</strain>
    </source>
</reference>
<dbReference type="AlphaFoldDB" id="A0A9X1U2Z6"/>
<evidence type="ECO:0000313" key="3">
    <source>
        <dbReference type="Proteomes" id="UP001139461"/>
    </source>
</evidence>
<dbReference type="Pfam" id="PF07977">
    <property type="entry name" value="FabA"/>
    <property type="match status" value="1"/>
</dbReference>
<dbReference type="InterPro" id="IPR029069">
    <property type="entry name" value="HotDog_dom_sf"/>
</dbReference>
<dbReference type="InterPro" id="IPR013114">
    <property type="entry name" value="FabA_FabZ"/>
</dbReference>
<dbReference type="PANTHER" id="PTHR30272:SF1">
    <property type="entry name" value="3-HYDROXYACYL-[ACYL-CARRIER-PROTEIN] DEHYDRATASE"/>
    <property type="match status" value="1"/>
</dbReference>
<dbReference type="PANTHER" id="PTHR30272">
    <property type="entry name" value="3-HYDROXYACYL-[ACYL-CARRIER-PROTEIN] DEHYDRATASE"/>
    <property type="match status" value="1"/>
</dbReference>
<dbReference type="Proteomes" id="UP001139461">
    <property type="component" value="Unassembled WGS sequence"/>
</dbReference>
<evidence type="ECO:0000313" key="2">
    <source>
        <dbReference type="EMBL" id="MCG2419073.1"/>
    </source>
</evidence>
<comment type="caution">
    <text evidence="2">The sequence shown here is derived from an EMBL/GenBank/DDBJ whole genome shotgun (WGS) entry which is preliminary data.</text>
</comment>
<keyword evidence="1" id="KW-0456">Lyase</keyword>
<dbReference type="Gene3D" id="3.10.129.10">
    <property type="entry name" value="Hotdog Thioesterase"/>
    <property type="match status" value="1"/>
</dbReference>
<keyword evidence="3" id="KW-1185">Reference proteome</keyword>
<gene>
    <name evidence="2" type="ORF">K8089_08560</name>
</gene>
<organism evidence="2 3">
    <name type="scientific">Aequorivita vitellina</name>
    <dbReference type="NCBI Taxonomy" id="2874475"/>
    <lineage>
        <taxon>Bacteria</taxon>
        <taxon>Pseudomonadati</taxon>
        <taxon>Bacteroidota</taxon>
        <taxon>Flavobacteriia</taxon>
        <taxon>Flavobacteriales</taxon>
        <taxon>Flavobacteriaceae</taxon>
        <taxon>Aequorivita</taxon>
    </lineage>
</organism>
<protein>
    <submittedName>
        <fullName evidence="2">Hydroxymyristoyl-ACP dehydratase</fullName>
    </submittedName>
</protein>
<name>A0A9X1U2Z6_9FLAO</name>
<accession>A0A9X1U2Z6</accession>
<dbReference type="SUPFAM" id="SSF54637">
    <property type="entry name" value="Thioesterase/thiol ester dehydrase-isomerase"/>
    <property type="match status" value="1"/>
</dbReference>
<evidence type="ECO:0000256" key="1">
    <source>
        <dbReference type="ARBA" id="ARBA00023239"/>
    </source>
</evidence>